<dbReference type="InterPro" id="IPR044751">
    <property type="entry name" value="Ion_transp-like_CBS"/>
</dbReference>
<evidence type="ECO:0000256" key="5">
    <source>
        <dbReference type="ARBA" id="ARBA00022737"/>
    </source>
</evidence>
<protein>
    <submittedName>
        <fullName evidence="14">Gliding motility protein GldE</fullName>
    </submittedName>
</protein>
<dbReference type="GO" id="GO:0005886">
    <property type="term" value="C:plasma membrane"/>
    <property type="evidence" value="ECO:0007669"/>
    <property type="project" value="UniProtKB-SubCell"/>
</dbReference>
<evidence type="ECO:0000256" key="7">
    <source>
        <dbReference type="ARBA" id="ARBA00023122"/>
    </source>
</evidence>
<evidence type="ECO:0000313" key="14">
    <source>
        <dbReference type="EMBL" id="AFC24905.1"/>
    </source>
</evidence>
<evidence type="ECO:0000256" key="10">
    <source>
        <dbReference type="PROSITE-ProRule" id="PRU01193"/>
    </source>
</evidence>
<dbReference type="HOGENOM" id="CLU_015237_4_1_10"/>
<dbReference type="Proteomes" id="UP000007519">
    <property type="component" value="Chromosome"/>
</dbReference>
<gene>
    <name evidence="14" type="primary">gldE</name>
    <name evidence="14" type="ordered locus">SGRA_2176</name>
</gene>
<dbReference type="SMART" id="SM00116">
    <property type="entry name" value="CBS"/>
    <property type="match status" value="2"/>
</dbReference>
<evidence type="ECO:0000256" key="1">
    <source>
        <dbReference type="ARBA" id="ARBA00004651"/>
    </source>
</evidence>
<dbReference type="AlphaFoldDB" id="H6L378"/>
<dbReference type="PANTHER" id="PTHR22777">
    <property type="entry name" value="HEMOLYSIN-RELATED"/>
    <property type="match status" value="1"/>
</dbReference>
<dbReference type="InterPro" id="IPR005170">
    <property type="entry name" value="Transptr-assoc_dom"/>
</dbReference>
<dbReference type="GO" id="GO:0050660">
    <property type="term" value="F:flavin adenine dinucleotide binding"/>
    <property type="evidence" value="ECO:0007669"/>
    <property type="project" value="InterPro"/>
</dbReference>
<dbReference type="Gene3D" id="3.30.465.10">
    <property type="match status" value="1"/>
</dbReference>
<dbReference type="CDD" id="cd04590">
    <property type="entry name" value="CBS_pair_CorC_HlyC_assoc"/>
    <property type="match status" value="1"/>
</dbReference>
<dbReference type="Pfam" id="PF01595">
    <property type="entry name" value="CNNM"/>
    <property type="match status" value="1"/>
</dbReference>
<evidence type="ECO:0000256" key="4">
    <source>
        <dbReference type="ARBA" id="ARBA00022692"/>
    </source>
</evidence>
<dbReference type="eggNOG" id="COG1253">
    <property type="taxonomic scope" value="Bacteria"/>
</dbReference>
<evidence type="ECO:0000256" key="3">
    <source>
        <dbReference type="ARBA" id="ARBA00022475"/>
    </source>
</evidence>
<dbReference type="NCBIfam" id="TIGR03520">
    <property type="entry name" value="GldE"/>
    <property type="match status" value="1"/>
</dbReference>
<evidence type="ECO:0000256" key="6">
    <source>
        <dbReference type="ARBA" id="ARBA00022989"/>
    </source>
</evidence>
<dbReference type="Pfam" id="PF03471">
    <property type="entry name" value="CorC_HlyC"/>
    <property type="match status" value="1"/>
</dbReference>
<keyword evidence="5" id="KW-0677">Repeat</keyword>
<feature type="domain" description="CBS" evidence="12">
    <location>
        <begin position="316"/>
        <end position="373"/>
    </location>
</feature>
<keyword evidence="7 9" id="KW-0129">CBS domain</keyword>
<dbReference type="PROSITE" id="PS51371">
    <property type="entry name" value="CBS"/>
    <property type="match status" value="2"/>
</dbReference>
<feature type="transmembrane region" description="Helical" evidence="11">
    <location>
        <begin position="178"/>
        <end position="198"/>
    </location>
</feature>
<feature type="transmembrane region" description="Helical" evidence="11">
    <location>
        <begin position="101"/>
        <end position="124"/>
    </location>
</feature>
<name>H6L378_SAPGL</name>
<dbReference type="SUPFAM" id="SSF56176">
    <property type="entry name" value="FAD-binding/transporter-associated domain-like"/>
    <property type="match status" value="1"/>
</dbReference>
<dbReference type="InterPro" id="IPR019862">
    <property type="entry name" value="Motility-assoc_prot_GldE"/>
</dbReference>
<reference evidence="14 15" key="1">
    <citation type="journal article" date="2012" name="Stand. Genomic Sci.">
        <title>Complete genome sequencing and analysis of Saprospira grandis str. Lewin, a predatory marine bacterium.</title>
        <authorList>
            <person name="Saw J.H."/>
            <person name="Yuryev A."/>
            <person name="Kanbe M."/>
            <person name="Hou S."/>
            <person name="Young A.G."/>
            <person name="Aizawa S."/>
            <person name="Alam M."/>
        </authorList>
    </citation>
    <scope>NUCLEOTIDE SEQUENCE [LARGE SCALE GENOMIC DNA]</scope>
    <source>
        <strain evidence="14 15">Lewin</strain>
    </source>
</reference>
<dbReference type="SUPFAM" id="SSF54631">
    <property type="entry name" value="CBS-domain pair"/>
    <property type="match status" value="1"/>
</dbReference>
<dbReference type="EMBL" id="CP002831">
    <property type="protein sequence ID" value="AFC24905.1"/>
    <property type="molecule type" value="Genomic_DNA"/>
</dbReference>
<evidence type="ECO:0000259" key="12">
    <source>
        <dbReference type="PROSITE" id="PS51371"/>
    </source>
</evidence>
<evidence type="ECO:0000259" key="13">
    <source>
        <dbReference type="PROSITE" id="PS51846"/>
    </source>
</evidence>
<dbReference type="PROSITE" id="PS51846">
    <property type="entry name" value="CNNM"/>
    <property type="match status" value="1"/>
</dbReference>
<dbReference type="SMART" id="SM01091">
    <property type="entry name" value="CorC_HlyC"/>
    <property type="match status" value="1"/>
</dbReference>
<dbReference type="InterPro" id="IPR002550">
    <property type="entry name" value="CNNM"/>
</dbReference>
<feature type="transmembrane region" description="Helical" evidence="11">
    <location>
        <begin position="39"/>
        <end position="60"/>
    </location>
</feature>
<accession>H6L378</accession>
<keyword evidence="4 10" id="KW-0812">Transmembrane</keyword>
<dbReference type="Gene3D" id="3.10.580.10">
    <property type="entry name" value="CBS-domain"/>
    <property type="match status" value="1"/>
</dbReference>
<dbReference type="STRING" id="984262.SGRA_2176"/>
<dbReference type="Pfam" id="PF00571">
    <property type="entry name" value="CBS"/>
    <property type="match status" value="2"/>
</dbReference>
<evidence type="ECO:0000256" key="9">
    <source>
        <dbReference type="PROSITE-ProRule" id="PRU00703"/>
    </source>
</evidence>
<organism evidence="14 15">
    <name type="scientific">Saprospira grandis (strain Lewin)</name>
    <dbReference type="NCBI Taxonomy" id="984262"/>
    <lineage>
        <taxon>Bacteria</taxon>
        <taxon>Pseudomonadati</taxon>
        <taxon>Bacteroidota</taxon>
        <taxon>Saprospiria</taxon>
        <taxon>Saprospirales</taxon>
        <taxon>Saprospiraceae</taxon>
        <taxon>Saprospira</taxon>
    </lineage>
</organism>
<comment type="similarity">
    <text evidence="2">Belongs to the UPF0053 family.</text>
</comment>
<evidence type="ECO:0000313" key="15">
    <source>
        <dbReference type="Proteomes" id="UP000007519"/>
    </source>
</evidence>
<dbReference type="InterPro" id="IPR046342">
    <property type="entry name" value="CBS_dom_sf"/>
</dbReference>
<feature type="transmembrane region" description="Helical" evidence="11">
    <location>
        <begin position="136"/>
        <end position="157"/>
    </location>
</feature>
<dbReference type="InterPro" id="IPR016169">
    <property type="entry name" value="FAD-bd_PCMH_sub2"/>
</dbReference>
<comment type="subcellular location">
    <subcellularLocation>
        <location evidence="1">Cell membrane</location>
        <topology evidence="1">Multi-pass membrane protein</topology>
    </subcellularLocation>
</comment>
<evidence type="ECO:0000256" key="2">
    <source>
        <dbReference type="ARBA" id="ARBA00006337"/>
    </source>
</evidence>
<feature type="domain" description="CNNM transmembrane" evidence="13">
    <location>
        <begin position="39"/>
        <end position="233"/>
    </location>
</feature>
<evidence type="ECO:0000256" key="8">
    <source>
        <dbReference type="ARBA" id="ARBA00023136"/>
    </source>
</evidence>
<keyword evidence="15" id="KW-1185">Reference proteome</keyword>
<keyword evidence="8 10" id="KW-0472">Membrane</keyword>
<dbReference type="InterPro" id="IPR000644">
    <property type="entry name" value="CBS_dom"/>
</dbReference>
<keyword evidence="3" id="KW-1003">Cell membrane</keyword>
<keyword evidence="6 10" id="KW-1133">Transmembrane helix</keyword>
<feature type="domain" description="CBS" evidence="12">
    <location>
        <begin position="252"/>
        <end position="311"/>
    </location>
</feature>
<dbReference type="InterPro" id="IPR036318">
    <property type="entry name" value="FAD-bd_PCMH-like_sf"/>
</dbReference>
<evidence type="ECO:0000256" key="11">
    <source>
        <dbReference type="SAM" id="Phobius"/>
    </source>
</evidence>
<proteinExistence type="inferred from homology"/>
<sequence length="474" mass="53030">MSSCSLGAAPLYSSSKRIILDTDLIPSELGLSFLFLTDLGPATWISLGSIILLLACSALLSGSEVAFFSITHNDIEELQKQAVNKGGPRGRILRLLEKPHYLLSTILISNNFVNIGIILTSNFLFAQLLPESTPAWLSFLVTVVLVTFLLVLFGEVAPKVYATSNNMRLSKLMAQPLLLLRRLFWPLSWVLVNATRIIERRLAKHSGMNVVTDKDIEQAIELTVGDTKYAEQDIDILKGIVKFGNTTVKNIMCARVDVEAVDSSINFSELLAVLQNSNYSRIPVYEETFDKVLGIVHTKDLIEHFDKDDSFDWHSLIRPAFFIPENKKIDDLFNEFQHRRTHMAIVVDEYGGSSGIVTLEDVLEEIVGEINDEFDEPESQGYTKISEHIYIFEAKTSIQEACKIMDIEPELFEEARSSAETLAGLLLMIHGSMPKKNSQLLFQGIKFQVLSTTKRRIETIKVTLAESAGEQVLA</sequence>
<dbReference type="PANTHER" id="PTHR22777:SF32">
    <property type="entry name" value="UPF0053 INNER MEMBRANE PROTEIN YFJD"/>
    <property type="match status" value="1"/>
</dbReference>
<dbReference type="FunFam" id="3.10.580.10:FF:000002">
    <property type="entry name" value="Magnesium/cobalt efflux protein CorC"/>
    <property type="match status" value="1"/>
</dbReference>
<dbReference type="KEGG" id="sgn:SGRA_2176"/>